<evidence type="ECO:0000256" key="5">
    <source>
        <dbReference type="ARBA" id="ARBA00022741"/>
    </source>
</evidence>
<evidence type="ECO:0000256" key="10">
    <source>
        <dbReference type="PROSITE-ProRule" id="PRU10141"/>
    </source>
</evidence>
<dbReference type="EMBL" id="HAEC01004830">
    <property type="protein sequence ID" value="SBQ72907.1"/>
    <property type="molecule type" value="Transcribed_RNA"/>
</dbReference>
<evidence type="ECO:0000313" key="12">
    <source>
        <dbReference type="EMBL" id="SBQ72907.1"/>
    </source>
</evidence>
<comment type="similarity">
    <text evidence="1">Belongs to the protein kinase superfamily. CMGC Ser/Thr protein kinase family. CDC2/CDKX subfamily.</text>
</comment>
<reference evidence="12" key="1">
    <citation type="submission" date="2016-05" db="EMBL/GenBank/DDBJ databases">
        <authorList>
            <person name="Lavstsen T."/>
            <person name="Jespersen J.S."/>
        </authorList>
    </citation>
    <scope>NUCLEOTIDE SEQUENCE</scope>
    <source>
        <tissue evidence="12">Brain</tissue>
    </source>
</reference>
<gene>
    <name evidence="12" type="primary">CDK6</name>
</gene>
<dbReference type="InterPro" id="IPR011009">
    <property type="entry name" value="Kinase-like_dom_sf"/>
</dbReference>
<comment type="catalytic activity">
    <reaction evidence="9">
        <text>L-seryl-[protein] + ATP = O-phospho-L-seryl-[protein] + ADP + H(+)</text>
        <dbReference type="Rhea" id="RHEA:17989"/>
        <dbReference type="Rhea" id="RHEA-COMP:9863"/>
        <dbReference type="Rhea" id="RHEA-COMP:11604"/>
        <dbReference type="ChEBI" id="CHEBI:15378"/>
        <dbReference type="ChEBI" id="CHEBI:29999"/>
        <dbReference type="ChEBI" id="CHEBI:30616"/>
        <dbReference type="ChEBI" id="CHEBI:83421"/>
        <dbReference type="ChEBI" id="CHEBI:456216"/>
        <dbReference type="EC" id="2.7.11.22"/>
    </reaction>
</comment>
<dbReference type="PANTHER" id="PTHR24056">
    <property type="entry name" value="CELL DIVISION PROTEIN KINASE"/>
    <property type="match status" value="1"/>
</dbReference>
<protein>
    <recommendedName>
        <fullName evidence="2">cyclin-dependent kinase</fullName>
        <ecNumber evidence="2">2.7.11.22</ecNumber>
    </recommendedName>
</protein>
<evidence type="ECO:0000259" key="11">
    <source>
        <dbReference type="PROSITE" id="PS50011"/>
    </source>
</evidence>
<organism evidence="12">
    <name type="scientific">Nothobranchius korthausae</name>
    <dbReference type="NCBI Taxonomy" id="1143690"/>
    <lineage>
        <taxon>Eukaryota</taxon>
        <taxon>Metazoa</taxon>
        <taxon>Chordata</taxon>
        <taxon>Craniata</taxon>
        <taxon>Vertebrata</taxon>
        <taxon>Euteleostomi</taxon>
        <taxon>Actinopterygii</taxon>
        <taxon>Neopterygii</taxon>
        <taxon>Teleostei</taxon>
        <taxon>Neoteleostei</taxon>
        <taxon>Acanthomorphata</taxon>
        <taxon>Ovalentaria</taxon>
        <taxon>Atherinomorphae</taxon>
        <taxon>Cyprinodontiformes</taxon>
        <taxon>Nothobranchiidae</taxon>
        <taxon>Nothobranchius</taxon>
    </lineage>
</organism>
<feature type="binding site" evidence="10">
    <location>
        <position position="40"/>
    </location>
    <ligand>
        <name>ATP</name>
        <dbReference type="ChEBI" id="CHEBI:30616"/>
    </ligand>
</feature>
<reference evidence="12" key="2">
    <citation type="submission" date="2016-06" db="EMBL/GenBank/DDBJ databases">
        <title>The genome of a short-lived fish provides insights into sex chromosome evolution and the genetic control of aging.</title>
        <authorList>
            <person name="Reichwald K."/>
            <person name="Felder M."/>
            <person name="Petzold A."/>
            <person name="Koch P."/>
            <person name="Groth M."/>
            <person name="Platzer M."/>
        </authorList>
    </citation>
    <scope>NUCLEOTIDE SEQUENCE</scope>
    <source>
        <tissue evidence="12">Brain</tissue>
    </source>
</reference>
<dbReference type="Gene3D" id="1.10.510.10">
    <property type="entry name" value="Transferase(Phosphotransferase) domain 1"/>
    <property type="match status" value="2"/>
</dbReference>
<evidence type="ECO:0000256" key="2">
    <source>
        <dbReference type="ARBA" id="ARBA00012425"/>
    </source>
</evidence>
<dbReference type="GO" id="GO:0005634">
    <property type="term" value="C:nucleus"/>
    <property type="evidence" value="ECO:0007669"/>
    <property type="project" value="TreeGrafter"/>
</dbReference>
<dbReference type="GO" id="GO:0030332">
    <property type="term" value="F:cyclin binding"/>
    <property type="evidence" value="ECO:0007669"/>
    <property type="project" value="TreeGrafter"/>
</dbReference>
<keyword evidence="4" id="KW-0808">Transferase</keyword>
<evidence type="ECO:0000256" key="9">
    <source>
        <dbReference type="ARBA" id="ARBA00048367"/>
    </source>
</evidence>
<proteinExistence type="inferred from homology"/>
<dbReference type="EC" id="2.7.11.22" evidence="2"/>
<dbReference type="GO" id="GO:0004693">
    <property type="term" value="F:cyclin-dependent protein serine/threonine kinase activity"/>
    <property type="evidence" value="ECO:0007669"/>
    <property type="project" value="UniProtKB-EC"/>
</dbReference>
<dbReference type="AlphaFoldDB" id="A0A1A8GP36"/>
<sequence>MDKESIGAQYEAVAEIGEGAYGKVYKARDLKNGGRFVALKRVRVQTEEEGMPLSTIREVAVLRQLEAFEHPNVVRLFDVCTVSRTDRETKLTLVFEHVDQDLTTYLEKAPDPGVPPETIKDMMFQLLQGLDFLHSHRVVHRDLKPQNILPIEDLVPEIDEQGRALLLQFLAFNPSRRISAFAALTHPYFQSVDSLSRSVYMTQPIPTNKPTMEERTA</sequence>
<dbReference type="FunFam" id="3.30.200.20:FF:000124">
    <property type="entry name" value="Cyclin-dependent kinase 4"/>
    <property type="match status" value="1"/>
</dbReference>
<feature type="domain" description="Protein kinase" evidence="11">
    <location>
        <begin position="10"/>
        <end position="217"/>
    </location>
</feature>
<evidence type="ECO:0000256" key="3">
    <source>
        <dbReference type="ARBA" id="ARBA00022527"/>
    </source>
</evidence>
<dbReference type="SUPFAM" id="SSF56112">
    <property type="entry name" value="Protein kinase-like (PK-like)"/>
    <property type="match status" value="1"/>
</dbReference>
<dbReference type="PROSITE" id="PS50011">
    <property type="entry name" value="PROTEIN_KINASE_DOM"/>
    <property type="match status" value="1"/>
</dbReference>
<dbReference type="GO" id="GO:0010389">
    <property type="term" value="P:regulation of G2/M transition of mitotic cell cycle"/>
    <property type="evidence" value="ECO:0007669"/>
    <property type="project" value="TreeGrafter"/>
</dbReference>
<dbReference type="GO" id="GO:0007165">
    <property type="term" value="P:signal transduction"/>
    <property type="evidence" value="ECO:0007669"/>
    <property type="project" value="TreeGrafter"/>
</dbReference>
<evidence type="ECO:0000256" key="7">
    <source>
        <dbReference type="ARBA" id="ARBA00022840"/>
    </source>
</evidence>
<name>A0A1A8GP36_9TELE</name>
<keyword evidence="5 10" id="KW-0547">Nucleotide-binding</keyword>
<dbReference type="PANTHER" id="PTHR24056:SF130">
    <property type="entry name" value="CYCLIN-DEPENDENT KINASE 6"/>
    <property type="match status" value="1"/>
</dbReference>
<dbReference type="InterPro" id="IPR017441">
    <property type="entry name" value="Protein_kinase_ATP_BS"/>
</dbReference>
<keyword evidence="3" id="KW-0723">Serine/threonine-protein kinase</keyword>
<evidence type="ECO:0000256" key="6">
    <source>
        <dbReference type="ARBA" id="ARBA00022777"/>
    </source>
</evidence>
<dbReference type="GO" id="GO:0000307">
    <property type="term" value="C:cyclin-dependent protein kinase holoenzyme complex"/>
    <property type="evidence" value="ECO:0007669"/>
    <property type="project" value="TreeGrafter"/>
</dbReference>
<dbReference type="SMART" id="SM00220">
    <property type="entry name" value="S_TKc"/>
    <property type="match status" value="1"/>
</dbReference>
<keyword evidence="7 10" id="KW-0067">ATP-binding</keyword>
<evidence type="ECO:0000256" key="8">
    <source>
        <dbReference type="ARBA" id="ARBA00047811"/>
    </source>
</evidence>
<accession>A0A1A8GP36</accession>
<evidence type="ECO:0000256" key="1">
    <source>
        <dbReference type="ARBA" id="ARBA00006485"/>
    </source>
</evidence>
<dbReference type="GO" id="GO:0000082">
    <property type="term" value="P:G1/S transition of mitotic cell cycle"/>
    <property type="evidence" value="ECO:0007669"/>
    <property type="project" value="TreeGrafter"/>
</dbReference>
<keyword evidence="6 12" id="KW-0418">Kinase</keyword>
<dbReference type="InterPro" id="IPR050108">
    <property type="entry name" value="CDK"/>
</dbReference>
<dbReference type="GO" id="GO:0005737">
    <property type="term" value="C:cytoplasm"/>
    <property type="evidence" value="ECO:0007669"/>
    <property type="project" value="TreeGrafter"/>
</dbReference>
<comment type="catalytic activity">
    <reaction evidence="8">
        <text>L-threonyl-[protein] + ATP = O-phospho-L-threonyl-[protein] + ADP + H(+)</text>
        <dbReference type="Rhea" id="RHEA:46608"/>
        <dbReference type="Rhea" id="RHEA-COMP:11060"/>
        <dbReference type="Rhea" id="RHEA-COMP:11605"/>
        <dbReference type="ChEBI" id="CHEBI:15378"/>
        <dbReference type="ChEBI" id="CHEBI:30013"/>
        <dbReference type="ChEBI" id="CHEBI:30616"/>
        <dbReference type="ChEBI" id="CHEBI:61977"/>
        <dbReference type="ChEBI" id="CHEBI:456216"/>
        <dbReference type="EC" id="2.7.11.22"/>
    </reaction>
</comment>
<dbReference type="Pfam" id="PF00069">
    <property type="entry name" value="Pkinase"/>
    <property type="match status" value="1"/>
</dbReference>
<evidence type="ECO:0000256" key="4">
    <source>
        <dbReference type="ARBA" id="ARBA00022679"/>
    </source>
</evidence>
<dbReference type="GO" id="GO:0010468">
    <property type="term" value="P:regulation of gene expression"/>
    <property type="evidence" value="ECO:0007669"/>
    <property type="project" value="TreeGrafter"/>
</dbReference>
<dbReference type="PROSITE" id="PS00107">
    <property type="entry name" value="PROTEIN_KINASE_ATP"/>
    <property type="match status" value="1"/>
</dbReference>
<dbReference type="GO" id="GO:0005524">
    <property type="term" value="F:ATP binding"/>
    <property type="evidence" value="ECO:0007669"/>
    <property type="project" value="UniProtKB-UniRule"/>
</dbReference>
<dbReference type="InterPro" id="IPR000719">
    <property type="entry name" value="Prot_kinase_dom"/>
</dbReference>
<dbReference type="Gene3D" id="3.30.200.20">
    <property type="entry name" value="Phosphorylase Kinase, domain 1"/>
    <property type="match status" value="1"/>
</dbReference>